<dbReference type="PROSITE" id="PS50102">
    <property type="entry name" value="RRM"/>
    <property type="match status" value="1"/>
</dbReference>
<dbReference type="OrthoDB" id="5970at2759"/>
<sequence length="224" mass="25778">MSGYRRTTLFVAGFGSTLRARDLAYEFERYGRLIRCDIPAPRSYQSKPYAFVEFEDERDAEDAYYEMHGRRIYGHALNIQWAKNAPSRSWRYEGSRGSPRRRRSPRSPTPPDLLAPMLAVVEVALDLGLLNETVPMKNVAWMKEGLDQYLLPEEINLAHLLVLVKKTGRGQIDLRVTVLEIDPQETEVQEKGLHLQVVQALVHLQDPHAILNLDLHSVIKLIRY</sequence>
<dbReference type="PANTHER" id="PTHR23147">
    <property type="entry name" value="SERINE/ARGININE RICH SPLICING FACTOR"/>
    <property type="match status" value="1"/>
</dbReference>
<reference evidence="4" key="1">
    <citation type="submission" date="2021-06" db="EMBL/GenBank/DDBJ databases">
        <authorList>
            <person name="Kallberg Y."/>
            <person name="Tangrot J."/>
            <person name="Rosling A."/>
        </authorList>
    </citation>
    <scope>NUCLEOTIDE SEQUENCE</scope>
    <source>
        <strain evidence="4">FL130A</strain>
    </source>
</reference>
<keyword evidence="5" id="KW-1185">Reference proteome</keyword>
<dbReference type="CDD" id="cd12467">
    <property type="entry name" value="RRM_Srp1p_like"/>
    <property type="match status" value="1"/>
</dbReference>
<dbReference type="GO" id="GO:0003723">
    <property type="term" value="F:RNA binding"/>
    <property type="evidence" value="ECO:0007669"/>
    <property type="project" value="UniProtKB-UniRule"/>
</dbReference>
<organism evidence="4 5">
    <name type="scientific">Ambispora leptoticha</name>
    <dbReference type="NCBI Taxonomy" id="144679"/>
    <lineage>
        <taxon>Eukaryota</taxon>
        <taxon>Fungi</taxon>
        <taxon>Fungi incertae sedis</taxon>
        <taxon>Mucoromycota</taxon>
        <taxon>Glomeromycotina</taxon>
        <taxon>Glomeromycetes</taxon>
        <taxon>Archaeosporales</taxon>
        <taxon>Ambisporaceae</taxon>
        <taxon>Ambispora</taxon>
    </lineage>
</organism>
<dbReference type="EMBL" id="CAJVPS010002887">
    <property type="protein sequence ID" value="CAG8578406.1"/>
    <property type="molecule type" value="Genomic_DNA"/>
</dbReference>
<evidence type="ECO:0000256" key="2">
    <source>
        <dbReference type="SAM" id="MobiDB-lite"/>
    </source>
</evidence>
<protein>
    <submittedName>
        <fullName evidence="4">930_t:CDS:1</fullName>
    </submittedName>
</protein>
<dbReference type="Pfam" id="PF00076">
    <property type="entry name" value="RRM_1"/>
    <property type="match status" value="1"/>
</dbReference>
<dbReference type="SMART" id="SM00360">
    <property type="entry name" value="RRM"/>
    <property type="match status" value="1"/>
</dbReference>
<gene>
    <name evidence="4" type="ORF">ALEPTO_LOCUS7141</name>
</gene>
<dbReference type="AlphaFoldDB" id="A0A9N9G5B0"/>
<dbReference type="Proteomes" id="UP000789508">
    <property type="component" value="Unassembled WGS sequence"/>
</dbReference>
<dbReference type="Gene3D" id="3.30.70.330">
    <property type="match status" value="1"/>
</dbReference>
<feature type="region of interest" description="Disordered" evidence="2">
    <location>
        <begin position="89"/>
        <end position="111"/>
    </location>
</feature>
<dbReference type="InterPro" id="IPR050907">
    <property type="entry name" value="SRSF"/>
</dbReference>
<keyword evidence="1" id="KW-0694">RNA-binding</keyword>
<evidence type="ECO:0000313" key="5">
    <source>
        <dbReference type="Proteomes" id="UP000789508"/>
    </source>
</evidence>
<comment type="caution">
    <text evidence="4">The sequence shown here is derived from an EMBL/GenBank/DDBJ whole genome shotgun (WGS) entry which is preliminary data.</text>
</comment>
<feature type="domain" description="RRM" evidence="3">
    <location>
        <begin position="7"/>
        <end position="84"/>
    </location>
</feature>
<dbReference type="InterPro" id="IPR035979">
    <property type="entry name" value="RBD_domain_sf"/>
</dbReference>
<dbReference type="InterPro" id="IPR012677">
    <property type="entry name" value="Nucleotide-bd_a/b_plait_sf"/>
</dbReference>
<dbReference type="InterPro" id="IPR000504">
    <property type="entry name" value="RRM_dom"/>
</dbReference>
<name>A0A9N9G5B0_9GLOM</name>
<evidence type="ECO:0000259" key="3">
    <source>
        <dbReference type="PROSITE" id="PS50102"/>
    </source>
</evidence>
<dbReference type="SUPFAM" id="SSF54928">
    <property type="entry name" value="RNA-binding domain, RBD"/>
    <property type="match status" value="1"/>
</dbReference>
<dbReference type="InterPro" id="IPR034403">
    <property type="entry name" value="Srp1p_RRM"/>
</dbReference>
<evidence type="ECO:0000313" key="4">
    <source>
        <dbReference type="EMBL" id="CAG8578406.1"/>
    </source>
</evidence>
<accession>A0A9N9G5B0</accession>
<proteinExistence type="predicted"/>
<evidence type="ECO:0000256" key="1">
    <source>
        <dbReference type="PROSITE-ProRule" id="PRU00176"/>
    </source>
</evidence>